<dbReference type="EMBL" id="ONZG01000006">
    <property type="protein sequence ID" value="SPJ29217.1"/>
    <property type="molecule type" value="Genomic_DNA"/>
</dbReference>
<dbReference type="EC" id="6.4.1.8" evidence="5"/>
<dbReference type="RefSeq" id="WP_108788383.1">
    <property type="nucleotide sequence ID" value="NZ_ONZG01000006.1"/>
</dbReference>
<feature type="domain" description="Hydantoinase A/oxoprolinase" evidence="2">
    <location>
        <begin position="205"/>
        <end position="490"/>
    </location>
</feature>
<dbReference type="InterPro" id="IPR049517">
    <property type="entry name" value="ACX-like_C"/>
</dbReference>
<evidence type="ECO:0000259" key="2">
    <source>
        <dbReference type="Pfam" id="PF01968"/>
    </source>
</evidence>
<accession>A0A2R8C9W4</accession>
<feature type="domain" description="Acetophenone carboxylase-like C-terminal" evidence="4">
    <location>
        <begin position="501"/>
        <end position="677"/>
    </location>
</feature>
<dbReference type="PANTHER" id="PTHR11365:SF23">
    <property type="entry name" value="HYPOTHETICAL 5-OXOPROLINASE (EUROFUNG)-RELATED"/>
    <property type="match status" value="1"/>
</dbReference>
<proteinExistence type="predicted"/>
<name>A0A2R8C9W4_9RHOB</name>
<evidence type="ECO:0000259" key="4">
    <source>
        <dbReference type="Pfam" id="PF19278"/>
    </source>
</evidence>
<dbReference type="InterPro" id="IPR043129">
    <property type="entry name" value="ATPase_NBD"/>
</dbReference>
<gene>
    <name evidence="5" type="primary">apc3_3</name>
    <name evidence="5" type="ORF">TRM7615_02730</name>
</gene>
<feature type="coiled-coil region" evidence="1">
    <location>
        <begin position="499"/>
        <end position="526"/>
    </location>
</feature>
<evidence type="ECO:0000259" key="3">
    <source>
        <dbReference type="Pfam" id="PF05378"/>
    </source>
</evidence>
<dbReference type="InterPro" id="IPR002821">
    <property type="entry name" value="Hydantoinase_A"/>
</dbReference>
<dbReference type="Pfam" id="PF19278">
    <property type="entry name" value="Hydant_A_C"/>
    <property type="match status" value="1"/>
</dbReference>
<dbReference type="AlphaFoldDB" id="A0A2R8C9W4"/>
<dbReference type="GO" id="GO:0016874">
    <property type="term" value="F:ligase activity"/>
    <property type="evidence" value="ECO:0007669"/>
    <property type="project" value="UniProtKB-KW"/>
</dbReference>
<protein>
    <submittedName>
        <fullName evidence="5">Acetophenone carboxylase gamma subunit</fullName>
        <ecNumber evidence="5">6.4.1.8</ecNumber>
    </submittedName>
</protein>
<dbReference type="GO" id="GO:0017168">
    <property type="term" value="F:5-oxoprolinase (ATP-hydrolyzing) activity"/>
    <property type="evidence" value="ECO:0007669"/>
    <property type="project" value="TreeGrafter"/>
</dbReference>
<dbReference type="InterPro" id="IPR008040">
    <property type="entry name" value="Hydant_A_N"/>
</dbReference>
<dbReference type="Pfam" id="PF05378">
    <property type="entry name" value="Hydant_A_N"/>
    <property type="match status" value="1"/>
</dbReference>
<dbReference type="InterPro" id="IPR045079">
    <property type="entry name" value="Oxoprolinase-like"/>
</dbReference>
<feature type="domain" description="Hydantoinase/oxoprolinase N-terminal" evidence="3">
    <location>
        <begin position="3"/>
        <end position="183"/>
    </location>
</feature>
<keyword evidence="1" id="KW-0175">Coiled coil</keyword>
<evidence type="ECO:0000313" key="5">
    <source>
        <dbReference type="EMBL" id="SPJ29217.1"/>
    </source>
</evidence>
<sequence length="685" mass="73597">MHKIGIDIGGTFTDIAGYINGKTYYAKAPSSPDVVEGVVGGVKMMLEKTGVDPQRDNVEIVHIHGTTIATNALLERKGARLGLLATEGHRDALEMGRMKRSNLYDMRAGPETPGFLARGRFRVGIRERIDGKGNVITPLDEAQMVEEVRRLVEDFQIEALAVCFLNSYINNQHEERVAEILAEAFPDLMVSLSSRVNPTFREYERVCATAFDAYVRPKVEHYVKQLEGGLAHEGEGARLHLMQSGGGIASADMTVAKPVSMFLSGPAAGVIATRYVGEMSGRGDLVGFDVGGTSTDVCLIRGGKAQITREGRIGNYPLRVPMVDMDTVGSGGGSIAWIDEAGGLHVGPESAGSYPGPACYNRGGEKPTSSDATMVLGYLNPDYFADGTFNLRPDLAESALAKLGDKLGMTSTEAALGVYRILVSQMAEAIKLVTIKRGIDPRELTMVSFGGGGGAFAPAVAKEIGIKEVLVPRSPGTLSAFGMLVADFETDGVRTFFIRDTAVADCDAVEQEIQKLEAQGEATLAEEGLKGEKVLHRRTAEMRYEGQGYELEVPLGAKFDEQGRTEAIDAFHRVHNDVFGHFNLDRTVELVNLRLVSYQPAGALPNDAVSGTLTNATSEVKSAGVCKASFPELGEVDTPRYRRMDLPVGCRIEGPAIFDQPDTTVVITNGQVATIDAVGNMIIRT</sequence>
<dbReference type="Proteomes" id="UP000244898">
    <property type="component" value="Unassembled WGS sequence"/>
</dbReference>
<dbReference type="SUPFAM" id="SSF53067">
    <property type="entry name" value="Actin-like ATPase domain"/>
    <property type="match status" value="1"/>
</dbReference>
<dbReference type="GO" id="GO:0005829">
    <property type="term" value="C:cytosol"/>
    <property type="evidence" value="ECO:0007669"/>
    <property type="project" value="TreeGrafter"/>
</dbReference>
<keyword evidence="5" id="KW-0436">Ligase</keyword>
<dbReference type="GO" id="GO:0006749">
    <property type="term" value="P:glutathione metabolic process"/>
    <property type="evidence" value="ECO:0007669"/>
    <property type="project" value="TreeGrafter"/>
</dbReference>
<keyword evidence="6" id="KW-1185">Reference proteome</keyword>
<dbReference type="PANTHER" id="PTHR11365">
    <property type="entry name" value="5-OXOPROLINASE RELATED"/>
    <property type="match status" value="1"/>
</dbReference>
<reference evidence="6" key="1">
    <citation type="submission" date="2018-03" db="EMBL/GenBank/DDBJ databases">
        <authorList>
            <person name="Rodrigo-Torres L."/>
            <person name="Arahal R. D."/>
            <person name="Lucena T."/>
        </authorList>
    </citation>
    <scope>NUCLEOTIDE SEQUENCE [LARGE SCALE GENOMIC DNA]</scope>
    <source>
        <strain evidence="6">CECT 7615</strain>
    </source>
</reference>
<organism evidence="5 6">
    <name type="scientific">Falsiruegeria mediterranea M17</name>
    <dbReference type="NCBI Taxonomy" id="1200281"/>
    <lineage>
        <taxon>Bacteria</taxon>
        <taxon>Pseudomonadati</taxon>
        <taxon>Pseudomonadota</taxon>
        <taxon>Alphaproteobacteria</taxon>
        <taxon>Rhodobacterales</taxon>
        <taxon>Roseobacteraceae</taxon>
        <taxon>Falsiruegeria</taxon>
    </lineage>
</organism>
<evidence type="ECO:0000313" key="6">
    <source>
        <dbReference type="Proteomes" id="UP000244898"/>
    </source>
</evidence>
<dbReference type="Pfam" id="PF01968">
    <property type="entry name" value="Hydantoinase_A"/>
    <property type="match status" value="1"/>
</dbReference>
<dbReference type="OrthoDB" id="9759608at2"/>
<evidence type="ECO:0000256" key="1">
    <source>
        <dbReference type="SAM" id="Coils"/>
    </source>
</evidence>